<evidence type="ECO:0000256" key="2">
    <source>
        <dbReference type="ARBA" id="ARBA00022729"/>
    </source>
</evidence>
<dbReference type="GeneID" id="54299648"/>
<organism evidence="6 7">
    <name type="scientific">Aplosporella prunicola CBS 121167</name>
    <dbReference type="NCBI Taxonomy" id="1176127"/>
    <lineage>
        <taxon>Eukaryota</taxon>
        <taxon>Fungi</taxon>
        <taxon>Dikarya</taxon>
        <taxon>Ascomycota</taxon>
        <taxon>Pezizomycotina</taxon>
        <taxon>Dothideomycetes</taxon>
        <taxon>Dothideomycetes incertae sedis</taxon>
        <taxon>Botryosphaeriales</taxon>
        <taxon>Aplosporellaceae</taxon>
        <taxon>Aplosporella</taxon>
    </lineage>
</organism>
<dbReference type="RefSeq" id="XP_033397117.1">
    <property type="nucleotide sequence ID" value="XM_033542151.1"/>
</dbReference>
<keyword evidence="2" id="KW-0732">Signal</keyword>
<dbReference type="SUPFAM" id="SSF75005">
    <property type="entry name" value="Arabinanase/levansucrase/invertase"/>
    <property type="match status" value="1"/>
</dbReference>
<dbReference type="PANTHER" id="PTHR43817">
    <property type="entry name" value="GLYCOSYL HYDROLASE"/>
    <property type="match status" value="1"/>
</dbReference>
<dbReference type="Pfam" id="PF04616">
    <property type="entry name" value="Glyco_hydro_43"/>
    <property type="match status" value="1"/>
</dbReference>
<dbReference type="EMBL" id="ML995487">
    <property type="protein sequence ID" value="KAF2141404.1"/>
    <property type="molecule type" value="Genomic_DNA"/>
</dbReference>
<name>A0A6A6BDS9_9PEZI</name>
<dbReference type="Proteomes" id="UP000799438">
    <property type="component" value="Unassembled WGS sequence"/>
</dbReference>
<accession>A0A6A6BDS9</accession>
<dbReference type="CDD" id="cd18820">
    <property type="entry name" value="GH43_LbAraf43-like"/>
    <property type="match status" value="1"/>
</dbReference>
<evidence type="ECO:0000256" key="1">
    <source>
        <dbReference type="ARBA" id="ARBA00009865"/>
    </source>
</evidence>
<evidence type="ECO:0000256" key="5">
    <source>
        <dbReference type="RuleBase" id="RU361187"/>
    </source>
</evidence>
<sequence>MTYNNSVINVTHTPTPDPFITYAHGKFYLTYTAGDRVEVWCSDSLFNFGNCSRHVIWKPEPGHPWSGGIWAPEIHSLDGRWYCYVAAENPKEGNKSHRMYVIGGPPASQDPCQGPWEFIGPLRGVPQDQWAIDGTVIHLNNQLYFVYSGWPLGEHHSDKTQELFIVHLLNPAEADGSRPPTRISHPDFDWERSGPSGINEGPQWLASPNGSWVGIAYSCAGSWTKDYKTNTIQYTGGDPLDQNNWRKSNTPLICTPDGTNGPWGPGHGSFLPVGHDIVYVFHATDQPTDGWNNRKARCQRVNFTHSGPDMGNCVGPLCEANVFMQGSGSGSGSHDPLHGLEEKLHGFLGKAKEKLREL</sequence>
<dbReference type="Gene3D" id="2.115.10.20">
    <property type="entry name" value="Glycosyl hydrolase domain, family 43"/>
    <property type="match status" value="1"/>
</dbReference>
<keyword evidence="3 5" id="KW-0378">Hydrolase</keyword>
<keyword evidence="7" id="KW-1185">Reference proteome</keyword>
<gene>
    <name evidence="6" type="ORF">K452DRAFT_298784</name>
</gene>
<evidence type="ECO:0000313" key="7">
    <source>
        <dbReference type="Proteomes" id="UP000799438"/>
    </source>
</evidence>
<dbReference type="InterPro" id="IPR023296">
    <property type="entry name" value="Glyco_hydro_beta-prop_sf"/>
</dbReference>
<dbReference type="OrthoDB" id="272289at2759"/>
<evidence type="ECO:0000256" key="4">
    <source>
        <dbReference type="ARBA" id="ARBA00023295"/>
    </source>
</evidence>
<comment type="similarity">
    <text evidence="1 5">Belongs to the glycosyl hydrolase 43 family.</text>
</comment>
<dbReference type="GO" id="GO:0004553">
    <property type="term" value="F:hydrolase activity, hydrolyzing O-glycosyl compounds"/>
    <property type="evidence" value="ECO:0007669"/>
    <property type="project" value="InterPro"/>
</dbReference>
<dbReference type="AlphaFoldDB" id="A0A6A6BDS9"/>
<proteinExistence type="inferred from homology"/>
<dbReference type="InterPro" id="IPR006710">
    <property type="entry name" value="Glyco_hydro_43"/>
</dbReference>
<dbReference type="PANTHER" id="PTHR43817:SF1">
    <property type="entry name" value="HYDROLASE, FAMILY 43, PUTATIVE (AFU_ORTHOLOGUE AFUA_3G01660)-RELATED"/>
    <property type="match status" value="1"/>
</dbReference>
<keyword evidence="4 5" id="KW-0326">Glycosidase</keyword>
<evidence type="ECO:0000256" key="3">
    <source>
        <dbReference type="ARBA" id="ARBA00022801"/>
    </source>
</evidence>
<dbReference type="GO" id="GO:0005975">
    <property type="term" value="P:carbohydrate metabolic process"/>
    <property type="evidence" value="ECO:0007669"/>
    <property type="project" value="InterPro"/>
</dbReference>
<protein>
    <submittedName>
        <fullName evidence="6">Glycoside hydrolase family 43 protein</fullName>
    </submittedName>
</protein>
<evidence type="ECO:0000313" key="6">
    <source>
        <dbReference type="EMBL" id="KAF2141404.1"/>
    </source>
</evidence>
<reference evidence="6" key="1">
    <citation type="journal article" date="2020" name="Stud. Mycol.">
        <title>101 Dothideomycetes genomes: a test case for predicting lifestyles and emergence of pathogens.</title>
        <authorList>
            <person name="Haridas S."/>
            <person name="Albert R."/>
            <person name="Binder M."/>
            <person name="Bloem J."/>
            <person name="Labutti K."/>
            <person name="Salamov A."/>
            <person name="Andreopoulos B."/>
            <person name="Baker S."/>
            <person name="Barry K."/>
            <person name="Bills G."/>
            <person name="Bluhm B."/>
            <person name="Cannon C."/>
            <person name="Castanera R."/>
            <person name="Culley D."/>
            <person name="Daum C."/>
            <person name="Ezra D."/>
            <person name="Gonzalez J."/>
            <person name="Henrissat B."/>
            <person name="Kuo A."/>
            <person name="Liang C."/>
            <person name="Lipzen A."/>
            <person name="Lutzoni F."/>
            <person name="Magnuson J."/>
            <person name="Mondo S."/>
            <person name="Nolan M."/>
            <person name="Ohm R."/>
            <person name="Pangilinan J."/>
            <person name="Park H.-J."/>
            <person name="Ramirez L."/>
            <person name="Alfaro M."/>
            <person name="Sun H."/>
            <person name="Tritt A."/>
            <person name="Yoshinaga Y."/>
            <person name="Zwiers L.-H."/>
            <person name="Turgeon B."/>
            <person name="Goodwin S."/>
            <person name="Spatafora J."/>
            <person name="Crous P."/>
            <person name="Grigoriev I."/>
        </authorList>
    </citation>
    <scope>NUCLEOTIDE SEQUENCE</scope>
    <source>
        <strain evidence="6">CBS 121167</strain>
    </source>
</reference>